<name>A0A521DKF8_9FLAO</name>
<protein>
    <submittedName>
        <fullName evidence="4">Zinc carboxypeptidase</fullName>
    </submittedName>
</protein>
<dbReference type="GO" id="GO:0006508">
    <property type="term" value="P:proteolysis"/>
    <property type="evidence" value="ECO:0007669"/>
    <property type="project" value="InterPro"/>
</dbReference>
<evidence type="ECO:0000313" key="5">
    <source>
        <dbReference type="Proteomes" id="UP000316916"/>
    </source>
</evidence>
<dbReference type="Pfam" id="PF18027">
    <property type="entry name" value="Pepdidase_M14_N"/>
    <property type="match status" value="1"/>
</dbReference>
<dbReference type="InterPro" id="IPR040626">
    <property type="entry name" value="Pepdidase_M14_N"/>
</dbReference>
<reference evidence="4 5" key="1">
    <citation type="submission" date="2017-05" db="EMBL/GenBank/DDBJ databases">
        <authorList>
            <person name="Varghese N."/>
            <person name="Submissions S."/>
        </authorList>
    </citation>
    <scope>NUCLEOTIDE SEQUENCE [LARGE SCALE GENOMIC DNA]</scope>
    <source>
        <strain evidence="4 5">DSM 29371</strain>
    </source>
</reference>
<proteinExistence type="inferred from homology"/>
<dbReference type="GO" id="GO:0004181">
    <property type="term" value="F:metallocarboxypeptidase activity"/>
    <property type="evidence" value="ECO:0007669"/>
    <property type="project" value="InterPro"/>
</dbReference>
<dbReference type="SUPFAM" id="SSF53187">
    <property type="entry name" value="Zn-dependent exopeptidases"/>
    <property type="match status" value="1"/>
</dbReference>
<accession>A0A521DKF8</accession>
<dbReference type="Gene3D" id="2.60.40.3120">
    <property type="match status" value="1"/>
</dbReference>
<dbReference type="GO" id="GO:0008270">
    <property type="term" value="F:zinc ion binding"/>
    <property type="evidence" value="ECO:0007669"/>
    <property type="project" value="InterPro"/>
</dbReference>
<dbReference type="RefSeq" id="WP_142718428.1">
    <property type="nucleotide sequence ID" value="NZ_FXTC01000005.1"/>
</dbReference>
<dbReference type="Gene3D" id="3.40.630.10">
    <property type="entry name" value="Zn peptidases"/>
    <property type="match status" value="1"/>
</dbReference>
<dbReference type="Proteomes" id="UP000316916">
    <property type="component" value="Unassembled WGS sequence"/>
</dbReference>
<keyword evidence="5" id="KW-1185">Reference proteome</keyword>
<organism evidence="4 5">
    <name type="scientific">Chryseobacterium rhizoplanae</name>
    <dbReference type="NCBI Taxonomy" id="1609531"/>
    <lineage>
        <taxon>Bacteria</taxon>
        <taxon>Pseudomonadati</taxon>
        <taxon>Bacteroidota</taxon>
        <taxon>Flavobacteriia</taxon>
        <taxon>Flavobacteriales</taxon>
        <taxon>Weeksellaceae</taxon>
        <taxon>Chryseobacterium group</taxon>
        <taxon>Chryseobacterium</taxon>
    </lineage>
</organism>
<feature type="domain" description="Peptidase M14" evidence="3">
    <location>
        <begin position="145"/>
        <end position="428"/>
    </location>
</feature>
<gene>
    <name evidence="4" type="ORF">SAMN06265171_105210</name>
</gene>
<dbReference type="PANTHER" id="PTHR12756:SF11">
    <property type="entry name" value="CYTOSOLIC CARBOXYPEPTIDASE 1"/>
    <property type="match status" value="1"/>
</dbReference>
<dbReference type="PROSITE" id="PS51257">
    <property type="entry name" value="PROKAR_LIPOPROTEIN"/>
    <property type="match status" value="1"/>
</dbReference>
<sequence>MKKEQFLWLFLFFLIYSCSQETISEQENKKICNGLCFNTDFESGSIGKISKLSQDVWSLELKNDNDNSSLPDSYRTWWNVKVEYIPSSGVKLRFTKLGFPYFFVPVFSINGKDWKHFPESAVKQIDPTTIEVSLSGEQSSLWIARTFPYTTKDYTEYRNSITTNPNVKISSLGNSPFKNTSIELLTITNANQNPDKKTIWIHARTHAAEVGSSYVLEGLINTILSDGSLGTDLRQKYIFKIVPMHNPDGIILGNYRTNSASINLESQWLFDRTILHPIYLQDTAPVENKFLNKNAMSTVIEDEVHPVVLALNLHSSNSDINTPAFFFPHFGPGNNYDSQQQNLWNKQINFIQTVASFYDGRIEAPPADGGNGFLNTYFPETWFWYNKKDVVNAITLETTYSKAGYDYWVTPKEWKQLGVALAHAINNSNFNKPNMMKDSEDRSMFKLPSTMTKEQLQKMEINH</sequence>
<dbReference type="EMBL" id="FXTC01000005">
    <property type="protein sequence ID" value="SMO72213.1"/>
    <property type="molecule type" value="Genomic_DNA"/>
</dbReference>
<comment type="similarity">
    <text evidence="2">Belongs to the peptidase M14 family.</text>
</comment>
<dbReference type="Pfam" id="PF00246">
    <property type="entry name" value="Peptidase_M14"/>
    <property type="match status" value="1"/>
</dbReference>
<dbReference type="PANTHER" id="PTHR12756">
    <property type="entry name" value="CYTOSOLIC CARBOXYPEPTIDASE"/>
    <property type="match status" value="1"/>
</dbReference>
<keyword evidence="4" id="KW-0378">Hydrolase</keyword>
<dbReference type="PROSITE" id="PS52035">
    <property type="entry name" value="PEPTIDASE_M14"/>
    <property type="match status" value="1"/>
</dbReference>
<dbReference type="InterPro" id="IPR000834">
    <property type="entry name" value="Peptidase_M14"/>
</dbReference>
<evidence type="ECO:0000313" key="4">
    <source>
        <dbReference type="EMBL" id="SMO72213.1"/>
    </source>
</evidence>
<comment type="cofactor">
    <cofactor evidence="1">
        <name>Zn(2+)</name>
        <dbReference type="ChEBI" id="CHEBI:29105"/>
    </cofactor>
</comment>
<keyword evidence="4" id="KW-0121">Carboxypeptidase</keyword>
<feature type="active site" description="Proton donor/acceptor" evidence="2">
    <location>
        <position position="397"/>
    </location>
</feature>
<dbReference type="InterPro" id="IPR050821">
    <property type="entry name" value="Cytosolic_carboxypeptidase"/>
</dbReference>
<evidence type="ECO:0000256" key="1">
    <source>
        <dbReference type="ARBA" id="ARBA00001947"/>
    </source>
</evidence>
<evidence type="ECO:0000256" key="2">
    <source>
        <dbReference type="PROSITE-ProRule" id="PRU01379"/>
    </source>
</evidence>
<keyword evidence="4" id="KW-0645">Protease</keyword>
<dbReference type="AlphaFoldDB" id="A0A521DKF8"/>
<evidence type="ECO:0000259" key="3">
    <source>
        <dbReference type="PROSITE" id="PS52035"/>
    </source>
</evidence>